<name>A0AAN7QEY0_TRANT</name>
<dbReference type="PANTHER" id="PTHR31471:SF52">
    <property type="entry name" value="F12A21.28"/>
    <property type="match status" value="1"/>
</dbReference>
<sequence length="269" mass="29034">MQSNDSDLSVGLGFRGSFEGDMRSVEDKNCYATEPSQETSCNGTSMSSFEFHRGSRTALGKPTPSKWDDAQKWIIGFSRAGGDSKTKPRNSNADDLRLIAPVPQREQGCSSGEEEEEEEGVQNQVKTKKVECDEESIWRITRAPSNSPGTPAAASSAVRSICLRDAGTEMTPIASLEPSRTGTPMRASTPVGRSPVNSGSSTPARCNENHHHHHHHQISVEAGGGQLVATANIPGLCENGTSDQAMKLNALETRAMAWDEAERAKYMAR</sequence>
<comment type="caution">
    <text evidence="2">The sequence shown here is derived from an EMBL/GenBank/DDBJ whole genome shotgun (WGS) entry which is preliminary data.</text>
</comment>
<evidence type="ECO:0000313" key="2">
    <source>
        <dbReference type="EMBL" id="KAK4762980.1"/>
    </source>
</evidence>
<protein>
    <recommendedName>
        <fullName evidence="4">Remorin C-terminal domain-containing protein</fullName>
    </recommendedName>
</protein>
<gene>
    <name evidence="2" type="ORF">SAY86_008748</name>
</gene>
<dbReference type="PANTHER" id="PTHR31471">
    <property type="entry name" value="OS02G0116800 PROTEIN"/>
    <property type="match status" value="1"/>
</dbReference>
<evidence type="ECO:0008006" key="4">
    <source>
        <dbReference type="Google" id="ProtNLM"/>
    </source>
</evidence>
<accession>A0AAN7QEY0</accession>
<feature type="region of interest" description="Disordered" evidence="1">
    <location>
        <begin position="174"/>
        <end position="218"/>
    </location>
</feature>
<feature type="region of interest" description="Disordered" evidence="1">
    <location>
        <begin position="103"/>
        <end position="128"/>
    </location>
</feature>
<organism evidence="2 3">
    <name type="scientific">Trapa natans</name>
    <name type="common">Water chestnut</name>
    <dbReference type="NCBI Taxonomy" id="22666"/>
    <lineage>
        <taxon>Eukaryota</taxon>
        <taxon>Viridiplantae</taxon>
        <taxon>Streptophyta</taxon>
        <taxon>Embryophyta</taxon>
        <taxon>Tracheophyta</taxon>
        <taxon>Spermatophyta</taxon>
        <taxon>Magnoliopsida</taxon>
        <taxon>eudicotyledons</taxon>
        <taxon>Gunneridae</taxon>
        <taxon>Pentapetalae</taxon>
        <taxon>rosids</taxon>
        <taxon>malvids</taxon>
        <taxon>Myrtales</taxon>
        <taxon>Lythraceae</taxon>
        <taxon>Trapa</taxon>
    </lineage>
</organism>
<proteinExistence type="predicted"/>
<dbReference type="AlphaFoldDB" id="A0AAN7QEY0"/>
<keyword evidence="3" id="KW-1185">Reference proteome</keyword>
<dbReference type="EMBL" id="JAXQNO010000024">
    <property type="protein sequence ID" value="KAK4762980.1"/>
    <property type="molecule type" value="Genomic_DNA"/>
</dbReference>
<evidence type="ECO:0000313" key="3">
    <source>
        <dbReference type="Proteomes" id="UP001346149"/>
    </source>
</evidence>
<reference evidence="2 3" key="1">
    <citation type="journal article" date="2023" name="Hortic Res">
        <title>Pangenome of water caltrop reveals structural variations and asymmetric subgenome divergence after allopolyploidization.</title>
        <authorList>
            <person name="Zhang X."/>
            <person name="Chen Y."/>
            <person name="Wang L."/>
            <person name="Yuan Y."/>
            <person name="Fang M."/>
            <person name="Shi L."/>
            <person name="Lu R."/>
            <person name="Comes H.P."/>
            <person name="Ma Y."/>
            <person name="Chen Y."/>
            <person name="Huang G."/>
            <person name="Zhou Y."/>
            <person name="Zheng Z."/>
            <person name="Qiu Y."/>
        </authorList>
    </citation>
    <scope>NUCLEOTIDE SEQUENCE [LARGE SCALE GENOMIC DNA]</scope>
    <source>
        <strain evidence="2">F231</strain>
    </source>
</reference>
<dbReference type="Proteomes" id="UP001346149">
    <property type="component" value="Unassembled WGS sequence"/>
</dbReference>
<feature type="compositionally biased region" description="Polar residues" evidence="1">
    <location>
        <begin position="195"/>
        <end position="204"/>
    </location>
</feature>
<evidence type="ECO:0000256" key="1">
    <source>
        <dbReference type="SAM" id="MobiDB-lite"/>
    </source>
</evidence>